<dbReference type="AlphaFoldDB" id="A0A166UQA5"/>
<dbReference type="EMBL" id="AZGY01000001">
    <property type="protein sequence ID" value="OAA32823.1"/>
    <property type="molecule type" value="Genomic_DNA"/>
</dbReference>
<keyword evidence="3" id="KW-0808">Transferase</keyword>
<dbReference type="SUPFAM" id="SSF75304">
    <property type="entry name" value="Amidase signature (AS) enzymes"/>
    <property type="match status" value="1"/>
</dbReference>
<evidence type="ECO:0000259" key="2">
    <source>
        <dbReference type="Pfam" id="PF01425"/>
    </source>
</evidence>
<organism evidence="3 4">
    <name type="scientific">Moelleriella libera RCEF 2490</name>
    <dbReference type="NCBI Taxonomy" id="1081109"/>
    <lineage>
        <taxon>Eukaryota</taxon>
        <taxon>Fungi</taxon>
        <taxon>Dikarya</taxon>
        <taxon>Ascomycota</taxon>
        <taxon>Pezizomycotina</taxon>
        <taxon>Sordariomycetes</taxon>
        <taxon>Hypocreomycetidae</taxon>
        <taxon>Hypocreales</taxon>
        <taxon>Clavicipitaceae</taxon>
        <taxon>Moelleriella</taxon>
    </lineage>
</organism>
<feature type="chain" id="PRO_5007880750" evidence="1">
    <location>
        <begin position="24"/>
        <end position="555"/>
    </location>
</feature>
<gene>
    <name evidence="3" type="ORF">AAL_00288</name>
</gene>
<dbReference type="PANTHER" id="PTHR42678">
    <property type="entry name" value="AMIDASE"/>
    <property type="match status" value="1"/>
</dbReference>
<dbReference type="PANTHER" id="PTHR42678:SF34">
    <property type="entry name" value="OS04G0183300 PROTEIN"/>
    <property type="match status" value="1"/>
</dbReference>
<dbReference type="InterPro" id="IPR036928">
    <property type="entry name" value="AS_sf"/>
</dbReference>
<keyword evidence="4" id="KW-1185">Reference proteome</keyword>
<reference evidence="3 4" key="1">
    <citation type="journal article" date="2016" name="Genome Biol. Evol.">
        <title>Divergent and convergent evolution of fungal pathogenicity.</title>
        <authorList>
            <person name="Shang Y."/>
            <person name="Xiao G."/>
            <person name="Zheng P."/>
            <person name="Cen K."/>
            <person name="Zhan S."/>
            <person name="Wang C."/>
        </authorList>
    </citation>
    <scope>NUCLEOTIDE SEQUENCE [LARGE SCALE GENOMIC DNA]</scope>
    <source>
        <strain evidence="3 4">RCEF 2490</strain>
    </source>
</reference>
<dbReference type="Pfam" id="PF01425">
    <property type="entry name" value="Amidase"/>
    <property type="match status" value="1"/>
</dbReference>
<name>A0A166UQA5_9HYPO</name>
<dbReference type="GO" id="GO:0016740">
    <property type="term" value="F:transferase activity"/>
    <property type="evidence" value="ECO:0007669"/>
    <property type="project" value="UniProtKB-KW"/>
</dbReference>
<proteinExistence type="predicted"/>
<dbReference type="STRING" id="1081109.A0A166UQA5"/>
<comment type="caution">
    <text evidence="3">The sequence shown here is derived from an EMBL/GenBank/DDBJ whole genome shotgun (WGS) entry which is preliminary data.</text>
</comment>
<accession>A0A166UQA5</accession>
<evidence type="ECO:0000256" key="1">
    <source>
        <dbReference type="SAM" id="SignalP"/>
    </source>
</evidence>
<sequence length="555" mass="59914">MAAIVYLRAVIALLVLLIGPVNCADNKPELPSLLDATLDQLRYGLDSGRFTSVDLTRAYLARIKEVSDDLRPVIEINPDALTIAARMDSERKQNRTTPGPLHGVPVLIKDNIATRDNMNTTAGSYALAGAVPKEESTMARKLREAGALLLGKTNLSQWSMFRSYNTSSGWTSIGGQTKGAYFADHDPSGSSSGSGVATSLGLAWATLGTETAGSLISPGNVNNVVAVKPSVGLTSRYMVVPISEHQDTVGPMARTVKDAAYLLEAIAGPDSKDKYTSASPFKSGKTPKYVAACREDGLRGKRIGIPRHLKDIPPEFLAPQVMSVFRSALQTLRDAGAVLVEDVEMPGEANLLDAPTEVIMEGDFVVNLRQYLSNLEKNPNGITNLQQLKDFTEKHPKEGFPSRDTQVWQGSLDLGFDNTSPEFRDLHGQLTYDSGPLGVLGALKNHSLDAIVVPTDAMLGSPAVAGSPVITVPMGKRSNDTAIERNPSFGLTSTAPNLPFGISFAGKMFGEETLIEIAYAFEQKTKARQTVQPYIKPRTELIDIIRSRCRRVVKF</sequence>
<evidence type="ECO:0000313" key="4">
    <source>
        <dbReference type="Proteomes" id="UP000078544"/>
    </source>
</evidence>
<protein>
    <submittedName>
        <fullName evidence="3">Glutamyl-tRNA(Gln) amidotransferase subunit A</fullName>
    </submittedName>
</protein>
<feature type="signal peptide" evidence="1">
    <location>
        <begin position="1"/>
        <end position="23"/>
    </location>
</feature>
<dbReference type="InterPro" id="IPR023631">
    <property type="entry name" value="Amidase_dom"/>
</dbReference>
<dbReference type="OrthoDB" id="566138at2759"/>
<feature type="domain" description="Amidase" evidence="2">
    <location>
        <begin position="54"/>
        <end position="401"/>
    </location>
</feature>
<dbReference type="Gene3D" id="3.90.1300.10">
    <property type="entry name" value="Amidase signature (AS) domain"/>
    <property type="match status" value="1"/>
</dbReference>
<evidence type="ECO:0000313" key="3">
    <source>
        <dbReference type="EMBL" id="OAA32823.1"/>
    </source>
</evidence>
<keyword evidence="1" id="KW-0732">Signal</keyword>
<dbReference type="Proteomes" id="UP000078544">
    <property type="component" value="Unassembled WGS sequence"/>
</dbReference>